<gene>
    <name evidence="1" type="ORF">D3093_35025</name>
</gene>
<evidence type="ECO:0000313" key="1">
    <source>
        <dbReference type="EMBL" id="QCO00462.1"/>
    </source>
</evidence>
<protein>
    <submittedName>
        <fullName evidence="1">Uncharacterized protein</fullName>
    </submittedName>
</protein>
<reference evidence="1 2" key="1">
    <citation type="submission" date="2018-09" db="EMBL/GenBank/DDBJ databases">
        <title>Whole genome based analysis of evolution and adaptive divergence in Indian and Brazilian strains of Azospirillum brasilense.</title>
        <authorList>
            <person name="Singh C."/>
            <person name="Tripathi A.K."/>
        </authorList>
    </citation>
    <scope>NUCLEOTIDE SEQUENCE [LARGE SCALE GENOMIC DNA]</scope>
    <source>
        <strain evidence="1 2">MTCC4035</strain>
        <plasmid evidence="1 2">p7</plasmid>
    </source>
</reference>
<accession>A0A4D8Q2D8</accession>
<sequence>MSHPARTLPPLASPGITAPPPVYIEIAPEEVAGVTVSDALSALDLVIHEARVVVSNPTRYEGSAERQQRLHQQDRRHLVRLLAVRDFMAGQGA</sequence>
<dbReference type="EMBL" id="CP032328">
    <property type="protein sequence ID" value="QCO00462.1"/>
    <property type="molecule type" value="Genomic_DNA"/>
</dbReference>
<name>A0A4D8Q2D8_9PROT</name>
<evidence type="ECO:0000313" key="2">
    <source>
        <dbReference type="Proteomes" id="UP000298595"/>
    </source>
</evidence>
<geneLocation type="plasmid" evidence="1 2">
    <name>p7</name>
</geneLocation>
<dbReference type="RefSeq" id="WP_137119155.1">
    <property type="nucleotide sequence ID" value="NZ_CP032328.1"/>
</dbReference>
<organism evidence="1 2">
    <name type="scientific">Azospirillum argentinense</name>
    <dbReference type="NCBI Taxonomy" id="2970906"/>
    <lineage>
        <taxon>Bacteria</taxon>
        <taxon>Pseudomonadati</taxon>
        <taxon>Pseudomonadota</taxon>
        <taxon>Alphaproteobacteria</taxon>
        <taxon>Rhodospirillales</taxon>
        <taxon>Azospirillaceae</taxon>
        <taxon>Azospirillum</taxon>
    </lineage>
</organism>
<dbReference type="KEGG" id="aare:D3093_35025"/>
<dbReference type="Proteomes" id="UP000298595">
    <property type="component" value="Plasmid p7"/>
</dbReference>
<dbReference type="AlphaFoldDB" id="A0A4D8Q2D8"/>
<proteinExistence type="predicted"/>
<keyword evidence="1" id="KW-0614">Plasmid</keyword>